<keyword evidence="3" id="KW-0472">Membrane</keyword>
<dbReference type="PANTHER" id="PTHR32089">
    <property type="entry name" value="METHYL-ACCEPTING CHEMOTAXIS PROTEIN MCPB"/>
    <property type="match status" value="1"/>
</dbReference>
<dbReference type="Pfam" id="PF00015">
    <property type="entry name" value="MCPsignal"/>
    <property type="match status" value="1"/>
</dbReference>
<comment type="caution">
    <text evidence="5">The sequence shown here is derived from an EMBL/GenBank/DDBJ whole genome shotgun (WGS) entry which is preliminary data.</text>
</comment>
<feature type="transmembrane region" description="Helical" evidence="3">
    <location>
        <begin position="78"/>
        <end position="104"/>
    </location>
</feature>
<feature type="domain" description="Methyl-accepting transducer" evidence="4">
    <location>
        <begin position="214"/>
        <end position="450"/>
    </location>
</feature>
<dbReference type="SUPFAM" id="SSF58104">
    <property type="entry name" value="Methyl-accepting chemotaxis protein (MCP) signaling domain"/>
    <property type="match status" value="1"/>
</dbReference>
<keyword evidence="3" id="KW-1133">Transmembrane helix</keyword>
<sequence length="493" mass="53942">MPIKIKREVPEMERNNRVAMLAHLIEVLVISLLVFMQTAVGITSFAYAIIIFAIGMAPVIAEFIFWNKNHETNAIKHLVAIGYAVFYTCNIFTTTSITMYAFALPMVFIVSLYNEFRLMFLVNFGVVIENIITIIIGARTGRMGYLGTDAAVIQLIIVLITGIYACMLALATKANADQKINNISKSKEQSDELLSQISEMSATMQNGISEVYADLEKLQESSKITQSTMSDVSNGATDTANAVQNQLTQTDAIQKKVELVDMSANEISASMAETLDILTQSSKDIEHLVTTVDISVKNGEMVADKLTYLNNHISQMHSIIVMIEEIASQTELLALNASIEAARAGEAGKGFSVVASEISKMATQTGDATENITKLIHNMSSAIEDVVSVIYTMIDGINTEKSSTENTAKSFDNIQTNTYTVRDNVSRLSSSIDELKQANSVIVDSIQTISAVSEQLSAHAAETTNTEDANMKILESINTRMHSLIDTIKHNNQ</sequence>
<dbReference type="PANTHER" id="PTHR32089:SF112">
    <property type="entry name" value="LYSOZYME-LIKE PROTEIN-RELATED"/>
    <property type="match status" value="1"/>
</dbReference>
<evidence type="ECO:0000313" key="6">
    <source>
        <dbReference type="Proteomes" id="UP001442364"/>
    </source>
</evidence>
<reference evidence="5 6" key="1">
    <citation type="submission" date="2024-03" db="EMBL/GenBank/DDBJ databases">
        <title>Human intestinal bacterial collection.</title>
        <authorList>
            <person name="Pauvert C."/>
            <person name="Hitch T.C.A."/>
            <person name="Clavel T."/>
        </authorList>
    </citation>
    <scope>NUCLEOTIDE SEQUENCE [LARGE SCALE GENOMIC DNA]</scope>
    <source>
        <strain evidence="5 6">CLA-AA-H255</strain>
    </source>
</reference>
<protein>
    <submittedName>
        <fullName evidence="5">Methyl-accepting chemotaxis protein</fullName>
    </submittedName>
</protein>
<evidence type="ECO:0000259" key="4">
    <source>
        <dbReference type="PROSITE" id="PS50111"/>
    </source>
</evidence>
<gene>
    <name evidence="5" type="ORF">WMO14_08035</name>
</gene>
<organism evidence="5 6">
    <name type="scientific">[Lactobacillus] rogosae</name>
    <dbReference type="NCBI Taxonomy" id="706562"/>
    <lineage>
        <taxon>Bacteria</taxon>
        <taxon>Bacillati</taxon>
        <taxon>Bacillota</taxon>
        <taxon>Clostridia</taxon>
        <taxon>Lachnospirales</taxon>
        <taxon>Lachnospiraceae</taxon>
        <taxon>Lachnospira</taxon>
    </lineage>
</organism>
<proteinExistence type="predicted"/>
<feature type="transmembrane region" description="Helical" evidence="3">
    <location>
        <begin position="116"/>
        <end position="138"/>
    </location>
</feature>
<keyword evidence="6" id="KW-1185">Reference proteome</keyword>
<dbReference type="RefSeq" id="WP_055175666.1">
    <property type="nucleotide sequence ID" value="NZ_DAWCMB010000070.1"/>
</dbReference>
<dbReference type="PROSITE" id="PS50111">
    <property type="entry name" value="CHEMOTAXIS_TRANSDUC_2"/>
    <property type="match status" value="1"/>
</dbReference>
<evidence type="ECO:0000256" key="3">
    <source>
        <dbReference type="SAM" id="Phobius"/>
    </source>
</evidence>
<evidence type="ECO:0000256" key="1">
    <source>
        <dbReference type="ARBA" id="ARBA00023224"/>
    </source>
</evidence>
<feature type="transmembrane region" description="Helical" evidence="3">
    <location>
        <begin position="150"/>
        <end position="171"/>
    </location>
</feature>
<dbReference type="EMBL" id="JBBMER010000005">
    <property type="protein sequence ID" value="MEQ2379828.1"/>
    <property type="molecule type" value="Genomic_DNA"/>
</dbReference>
<dbReference type="InterPro" id="IPR004089">
    <property type="entry name" value="MCPsignal_dom"/>
</dbReference>
<feature type="transmembrane region" description="Helical" evidence="3">
    <location>
        <begin position="21"/>
        <end position="39"/>
    </location>
</feature>
<feature type="transmembrane region" description="Helical" evidence="3">
    <location>
        <begin position="45"/>
        <end position="66"/>
    </location>
</feature>
<dbReference type="Gene3D" id="1.10.287.950">
    <property type="entry name" value="Methyl-accepting chemotaxis protein"/>
    <property type="match status" value="1"/>
</dbReference>
<evidence type="ECO:0000313" key="5">
    <source>
        <dbReference type="EMBL" id="MEQ2379828.1"/>
    </source>
</evidence>
<dbReference type="Proteomes" id="UP001442364">
    <property type="component" value="Unassembled WGS sequence"/>
</dbReference>
<dbReference type="SMART" id="SM00283">
    <property type="entry name" value="MA"/>
    <property type="match status" value="1"/>
</dbReference>
<keyword evidence="3" id="KW-0812">Transmembrane</keyword>
<keyword evidence="1 2" id="KW-0807">Transducer</keyword>
<accession>A0ABV1BVQ7</accession>
<evidence type="ECO:0000256" key="2">
    <source>
        <dbReference type="PROSITE-ProRule" id="PRU00284"/>
    </source>
</evidence>
<name>A0ABV1BVQ7_9FIRM</name>